<keyword evidence="4 5" id="KW-0472">Membrane</keyword>
<dbReference type="InterPro" id="IPR007300">
    <property type="entry name" value="CidB/LrgB"/>
</dbReference>
<feature type="transmembrane region" description="Helical" evidence="5">
    <location>
        <begin position="148"/>
        <end position="168"/>
    </location>
</feature>
<keyword evidence="7" id="KW-1185">Reference proteome</keyword>
<evidence type="ECO:0000313" key="7">
    <source>
        <dbReference type="Proteomes" id="UP000245461"/>
    </source>
</evidence>
<dbReference type="GO" id="GO:0016787">
    <property type="term" value="F:hydrolase activity"/>
    <property type="evidence" value="ECO:0007669"/>
    <property type="project" value="UniProtKB-KW"/>
</dbReference>
<protein>
    <submittedName>
        <fullName evidence="6">Murein hydrolase effector protein LrgB</fullName>
    </submittedName>
</protein>
<comment type="caution">
    <text evidence="6">The sequence shown here is derived from an EMBL/GenBank/DDBJ whole genome shotgun (WGS) entry which is preliminary data.</text>
</comment>
<organism evidence="6 7">
    <name type="scientific">Zavarzinia aquatilis</name>
    <dbReference type="NCBI Taxonomy" id="2211142"/>
    <lineage>
        <taxon>Bacteria</taxon>
        <taxon>Pseudomonadati</taxon>
        <taxon>Pseudomonadota</taxon>
        <taxon>Alphaproteobacteria</taxon>
        <taxon>Rhodospirillales</taxon>
        <taxon>Zavarziniaceae</taxon>
        <taxon>Zavarzinia</taxon>
    </lineage>
</organism>
<evidence type="ECO:0000256" key="5">
    <source>
        <dbReference type="SAM" id="Phobius"/>
    </source>
</evidence>
<dbReference type="OrthoDB" id="9811701at2"/>
<reference evidence="6 7" key="1">
    <citation type="submission" date="2018-05" db="EMBL/GenBank/DDBJ databases">
        <title>Zavarzinia sp. HR-AS.</title>
        <authorList>
            <person name="Lee Y."/>
            <person name="Jeon C.O."/>
        </authorList>
    </citation>
    <scope>NUCLEOTIDE SEQUENCE [LARGE SCALE GENOMIC DNA]</scope>
    <source>
        <strain evidence="6 7">HR-AS</strain>
    </source>
</reference>
<evidence type="ECO:0000256" key="4">
    <source>
        <dbReference type="ARBA" id="ARBA00023136"/>
    </source>
</evidence>
<dbReference type="EMBL" id="QGLE01000008">
    <property type="protein sequence ID" value="PWR21238.1"/>
    <property type="molecule type" value="Genomic_DNA"/>
</dbReference>
<dbReference type="Pfam" id="PF04172">
    <property type="entry name" value="LrgB"/>
    <property type="match status" value="1"/>
</dbReference>
<dbReference type="RefSeq" id="WP_109906916.1">
    <property type="nucleotide sequence ID" value="NZ_QGLE01000008.1"/>
</dbReference>
<gene>
    <name evidence="6" type="ORF">DKG74_14665</name>
</gene>
<dbReference type="PANTHER" id="PTHR30249">
    <property type="entry name" value="PUTATIVE SEROTONIN TRANSPORTER"/>
    <property type="match status" value="1"/>
</dbReference>
<dbReference type="GO" id="GO:0016020">
    <property type="term" value="C:membrane"/>
    <property type="evidence" value="ECO:0007669"/>
    <property type="project" value="UniProtKB-SubCell"/>
</dbReference>
<accession>A0A317E2C4</accession>
<keyword evidence="2 5" id="KW-0812">Transmembrane</keyword>
<evidence type="ECO:0000256" key="3">
    <source>
        <dbReference type="ARBA" id="ARBA00022989"/>
    </source>
</evidence>
<feature type="transmembrane region" description="Helical" evidence="5">
    <location>
        <begin position="205"/>
        <end position="228"/>
    </location>
</feature>
<dbReference type="Proteomes" id="UP000245461">
    <property type="component" value="Unassembled WGS sequence"/>
</dbReference>
<name>A0A317E2C4_9PROT</name>
<feature type="transmembrane region" description="Helical" evidence="5">
    <location>
        <begin position="32"/>
        <end position="54"/>
    </location>
</feature>
<feature type="transmembrane region" description="Helical" evidence="5">
    <location>
        <begin position="6"/>
        <end position="25"/>
    </location>
</feature>
<evidence type="ECO:0000313" key="6">
    <source>
        <dbReference type="EMBL" id="PWR21238.1"/>
    </source>
</evidence>
<dbReference type="PANTHER" id="PTHR30249:SF16">
    <property type="entry name" value="INNER MEMBRANE PROTEIN"/>
    <property type="match status" value="1"/>
</dbReference>
<feature type="transmembrane region" description="Helical" evidence="5">
    <location>
        <begin position="60"/>
        <end position="79"/>
    </location>
</feature>
<comment type="subcellular location">
    <subcellularLocation>
        <location evidence="1">Membrane</location>
        <topology evidence="1">Multi-pass membrane protein</topology>
    </subcellularLocation>
</comment>
<dbReference type="AlphaFoldDB" id="A0A317E2C4"/>
<feature type="transmembrane region" description="Helical" evidence="5">
    <location>
        <begin position="91"/>
        <end position="112"/>
    </location>
</feature>
<keyword evidence="6" id="KW-0378">Hydrolase</keyword>
<evidence type="ECO:0000256" key="1">
    <source>
        <dbReference type="ARBA" id="ARBA00004141"/>
    </source>
</evidence>
<proteinExistence type="predicted"/>
<sequence>MTIDWSLPFWPAATLLAYLLCRTVYRRWPGWYFSPLLTTPLILLAVAVGLHATYGEYLRGSHVLMAMVGPLTVAFALPIYDQRAVIRRHWLPLSVGVAAGSLIAIASGYALARVLDLTPELRQSLLPRSVTMPFAMNVSGHVGGLPELTAVFVMVTGIVGAAVGDILLKLLPLRSSMARGALFGMGAHGAGVAKAREVGAEEGSVAGLVMILAGLANVAVAPLVITALG</sequence>
<evidence type="ECO:0000256" key="2">
    <source>
        <dbReference type="ARBA" id="ARBA00022692"/>
    </source>
</evidence>
<keyword evidence="3 5" id="KW-1133">Transmembrane helix</keyword>